<dbReference type="eggNOG" id="COG1432">
    <property type="taxonomic scope" value="Bacteria"/>
</dbReference>
<dbReference type="HOGENOM" id="CLU_104057_0_0_11"/>
<dbReference type="GO" id="GO:0004540">
    <property type="term" value="F:RNA nuclease activity"/>
    <property type="evidence" value="ECO:0007669"/>
    <property type="project" value="InterPro"/>
</dbReference>
<dbReference type="AlphaFoldDB" id="F6FTE2"/>
<evidence type="ECO:0000259" key="1">
    <source>
        <dbReference type="Pfam" id="PF01936"/>
    </source>
</evidence>
<dbReference type="Gene3D" id="3.40.50.1010">
    <property type="entry name" value="5'-nuclease"/>
    <property type="match status" value="1"/>
</dbReference>
<dbReference type="InterPro" id="IPR021139">
    <property type="entry name" value="NYN"/>
</dbReference>
<protein>
    <recommendedName>
        <fullName evidence="1">NYN domain-containing protein</fullName>
    </recommendedName>
</protein>
<dbReference type="Proteomes" id="UP000009236">
    <property type="component" value="Chromosome"/>
</dbReference>
<evidence type="ECO:0000313" key="2">
    <source>
        <dbReference type="EMBL" id="AEG45306.1"/>
    </source>
</evidence>
<name>F6FTE2_ISOV2</name>
<dbReference type="KEGG" id="iva:Isova_2603"/>
<dbReference type="STRING" id="743718.Isova_2603"/>
<proteinExistence type="predicted"/>
<feature type="domain" description="NYN" evidence="1">
    <location>
        <begin position="22"/>
        <end position="157"/>
    </location>
</feature>
<reference evidence="2 3" key="1">
    <citation type="submission" date="2011-05" db="EMBL/GenBank/DDBJ databases">
        <title>Complete sequence of Isoptericola variabilis 225.</title>
        <authorList>
            <consortium name="US DOE Joint Genome Institute"/>
            <person name="Lucas S."/>
            <person name="Han J."/>
            <person name="Lapidus A."/>
            <person name="Cheng J.-F."/>
            <person name="Goodwin L."/>
            <person name="Pitluck S."/>
            <person name="Peters L."/>
            <person name="Mikhailova N."/>
            <person name="Zeytun A."/>
            <person name="Han C."/>
            <person name="Tapia R."/>
            <person name="Land M."/>
            <person name="Hauser L."/>
            <person name="Kyrpides N."/>
            <person name="Ivanova N."/>
            <person name="Pagani I."/>
            <person name="Siebers A."/>
            <person name="Allgaier M."/>
            <person name="Thelen M."/>
            <person name="Hugenholtz P."/>
            <person name="Gladden J."/>
            <person name="Woyke T."/>
        </authorList>
    </citation>
    <scope>NUCLEOTIDE SEQUENCE [LARGE SCALE GENOMIC DNA]</scope>
    <source>
        <strain evidence="3">225</strain>
    </source>
</reference>
<evidence type="ECO:0000313" key="3">
    <source>
        <dbReference type="Proteomes" id="UP000009236"/>
    </source>
</evidence>
<dbReference type="Pfam" id="PF01936">
    <property type="entry name" value="NYN"/>
    <property type="match status" value="1"/>
</dbReference>
<gene>
    <name evidence="2" type="ordered locus">Isova_2603</name>
</gene>
<dbReference type="EMBL" id="CP002810">
    <property type="protein sequence ID" value="AEG45306.1"/>
    <property type="molecule type" value="Genomic_DNA"/>
</dbReference>
<organism evidence="3">
    <name type="scientific">Isoptericola variabilis (strain 225)</name>
    <dbReference type="NCBI Taxonomy" id="743718"/>
    <lineage>
        <taxon>Bacteria</taxon>
        <taxon>Bacillati</taxon>
        <taxon>Actinomycetota</taxon>
        <taxon>Actinomycetes</taxon>
        <taxon>Micrococcales</taxon>
        <taxon>Promicromonosporaceae</taxon>
        <taxon>Isoptericola</taxon>
    </lineage>
</organism>
<keyword evidence="3" id="KW-1185">Reference proteome</keyword>
<accession>F6FTE2</accession>
<sequence>MSAAFAGPPSVSPPDVVGTPRKTYLLVDGENIDATLGMNVLNRRPDPQERPRWDRISAFAQKVWGQDVVPLFFLNATSGQMPMPFVQALLAMGYRPIPLAASGTEKVVDVGIQRTLDALASRSGDVLLASHDGDFLPQIEALLGEGERRVGLLAFREFVNAQFSQLTERGLEMFDLEGDADAFTAPLPRVRIIPIDEFDPLRYL</sequence>
<dbReference type="RefSeq" id="WP_013839697.1">
    <property type="nucleotide sequence ID" value="NC_015588.1"/>
</dbReference>